<evidence type="ECO:0000256" key="9">
    <source>
        <dbReference type="ARBA" id="ARBA00023170"/>
    </source>
</evidence>
<keyword evidence="17" id="KW-1185">Reference proteome</keyword>
<dbReference type="Gene3D" id="2.40.170.20">
    <property type="entry name" value="TonB-dependent receptor, beta-barrel domain"/>
    <property type="match status" value="1"/>
</dbReference>
<accession>A0ABU9HC81</accession>
<reference evidence="16 17" key="1">
    <citation type="submission" date="2024-02" db="EMBL/GenBank/DDBJ databases">
        <title>Bacteria isolated from the canopy kelp, Nereocystis luetkeana.</title>
        <authorList>
            <person name="Pfister C.A."/>
            <person name="Younker I.T."/>
            <person name="Light S.H."/>
        </authorList>
    </citation>
    <scope>NUCLEOTIDE SEQUENCE [LARGE SCALE GENOMIC DNA]</scope>
    <source>
        <strain evidence="16 17">TI.2.07</strain>
    </source>
</reference>
<feature type="domain" description="TonB-dependent receptor-like beta-barrel" evidence="14">
    <location>
        <begin position="207"/>
        <end position="645"/>
    </location>
</feature>
<evidence type="ECO:0000256" key="2">
    <source>
        <dbReference type="ARBA" id="ARBA00008143"/>
    </source>
</evidence>
<feature type="domain" description="TonB-dependent receptor plug" evidence="15">
    <location>
        <begin position="50"/>
        <end position="159"/>
    </location>
</feature>
<evidence type="ECO:0000259" key="15">
    <source>
        <dbReference type="Pfam" id="PF07715"/>
    </source>
</evidence>
<evidence type="ECO:0000256" key="8">
    <source>
        <dbReference type="ARBA" id="ARBA00023136"/>
    </source>
</evidence>
<dbReference type="Pfam" id="PF07715">
    <property type="entry name" value="Plug"/>
    <property type="match status" value="1"/>
</dbReference>
<name>A0ABU9HC81_9GAMM</name>
<sequence length="676" mass="75910">MNYIKWLAISLTLIPFYSYADNSEQDFTEIDFEELMKIEVTSVSKKNEKLSEAAAAIYVVTEEEIRRTGATSIPEALFLVPGVDVAKIDSNKWAVSIRGFNGRFANKLLVMIDGRSIYTPTSSGVYWESLNYLMSEIKRIEVIRGPGATLWGANAVNGVINIITKEATGKEAGTLSLTMGTESQGIGASVENDISDKTKFRAYANGRKLAESKDLSGHDQDNEGKYVQAGLRFDLALDDDQWLTLQGDIYQHDQRQQFSVSNFEDPYLANIQSGDVDLIGGNIGARWGMKTSIDSELNIRTNYDFYEHNDLQFKETRNTLNIEIEHQFTPFKNHQLIWGGGYRWSQSDIEGSASFSTSSSIQNLDIWNLFIQDTMALPEQNLSLTFGTKIEGNTNSSTEIQPNIRLSWLPSNKVTLWGAISRAVRVPSQVESGSTINIQVIQPSEFDPTATPGLLQIVGNNGFQSEELNAYELGFRWLPTSTLSFDVATFYNVYDDLLSYDIGDAEIKNVNGSTFYVIPINLDNNLEGYSYGTEWLVTWQVTRQSRLRFSYSFIDIKLKDKAENSFSSEVISLVADRSLEHQASLWGSFDLSDSVELDLRLYYASERKWDSSGGDYSISDGFDSDLRIGWQATKALSFSIIGRNLLHAEKQQFITESSSTDSLIERSIAINALYHW</sequence>
<evidence type="ECO:0000256" key="3">
    <source>
        <dbReference type="ARBA" id="ARBA00022448"/>
    </source>
</evidence>
<dbReference type="InterPro" id="IPR012910">
    <property type="entry name" value="Plug_dom"/>
</dbReference>
<dbReference type="Proteomes" id="UP001366060">
    <property type="component" value="Unassembled WGS sequence"/>
</dbReference>
<evidence type="ECO:0000256" key="11">
    <source>
        <dbReference type="PROSITE-ProRule" id="PRU01360"/>
    </source>
</evidence>
<comment type="subcellular location">
    <subcellularLocation>
        <location evidence="1 11">Cell outer membrane</location>
        <topology evidence="1 11">Multi-pass membrane protein</topology>
    </subcellularLocation>
</comment>
<evidence type="ECO:0000256" key="4">
    <source>
        <dbReference type="ARBA" id="ARBA00022452"/>
    </source>
</evidence>
<dbReference type="PANTHER" id="PTHR30069">
    <property type="entry name" value="TONB-DEPENDENT OUTER MEMBRANE RECEPTOR"/>
    <property type="match status" value="1"/>
</dbReference>
<evidence type="ECO:0000313" key="17">
    <source>
        <dbReference type="Proteomes" id="UP001366060"/>
    </source>
</evidence>
<dbReference type="Gene3D" id="2.170.130.10">
    <property type="entry name" value="TonB-dependent receptor, plug domain"/>
    <property type="match status" value="1"/>
</dbReference>
<keyword evidence="7 12" id="KW-0798">TonB box</keyword>
<dbReference type="Pfam" id="PF00593">
    <property type="entry name" value="TonB_dep_Rec_b-barrel"/>
    <property type="match status" value="1"/>
</dbReference>
<gene>
    <name evidence="16" type="ORF">V6255_10010</name>
</gene>
<keyword evidence="8 11" id="KW-0472">Membrane</keyword>
<evidence type="ECO:0000256" key="1">
    <source>
        <dbReference type="ARBA" id="ARBA00004571"/>
    </source>
</evidence>
<dbReference type="EMBL" id="JBAKBA010000020">
    <property type="protein sequence ID" value="MEL0659469.1"/>
    <property type="molecule type" value="Genomic_DNA"/>
</dbReference>
<dbReference type="PROSITE" id="PS52016">
    <property type="entry name" value="TONB_DEPENDENT_REC_3"/>
    <property type="match status" value="1"/>
</dbReference>
<dbReference type="InterPro" id="IPR036942">
    <property type="entry name" value="Beta-barrel_TonB_sf"/>
</dbReference>
<proteinExistence type="inferred from homology"/>
<feature type="chain" id="PRO_5045452785" evidence="13">
    <location>
        <begin position="21"/>
        <end position="676"/>
    </location>
</feature>
<keyword evidence="9 16" id="KW-0675">Receptor</keyword>
<evidence type="ECO:0000256" key="13">
    <source>
        <dbReference type="SAM" id="SignalP"/>
    </source>
</evidence>
<keyword evidence="4 11" id="KW-1134">Transmembrane beta strand</keyword>
<comment type="similarity">
    <text evidence="2">Belongs to the TonB-dependent receptor family. Hemoglobin/haptoglobin binding protein subfamily.</text>
</comment>
<dbReference type="InterPro" id="IPR000531">
    <property type="entry name" value="Beta-barrel_TonB"/>
</dbReference>
<dbReference type="InterPro" id="IPR037066">
    <property type="entry name" value="Plug_dom_sf"/>
</dbReference>
<keyword evidence="5 11" id="KW-0812">Transmembrane</keyword>
<evidence type="ECO:0000256" key="6">
    <source>
        <dbReference type="ARBA" id="ARBA00022729"/>
    </source>
</evidence>
<evidence type="ECO:0000256" key="7">
    <source>
        <dbReference type="ARBA" id="ARBA00023077"/>
    </source>
</evidence>
<keyword evidence="3 11" id="KW-0813">Transport</keyword>
<dbReference type="PANTHER" id="PTHR30069:SF29">
    <property type="entry name" value="HEMOGLOBIN AND HEMOGLOBIN-HAPTOGLOBIN-BINDING PROTEIN 1-RELATED"/>
    <property type="match status" value="1"/>
</dbReference>
<evidence type="ECO:0000256" key="12">
    <source>
        <dbReference type="RuleBase" id="RU003357"/>
    </source>
</evidence>
<dbReference type="InterPro" id="IPR039426">
    <property type="entry name" value="TonB-dep_rcpt-like"/>
</dbReference>
<evidence type="ECO:0000256" key="5">
    <source>
        <dbReference type="ARBA" id="ARBA00022692"/>
    </source>
</evidence>
<evidence type="ECO:0000256" key="10">
    <source>
        <dbReference type="ARBA" id="ARBA00023237"/>
    </source>
</evidence>
<dbReference type="RefSeq" id="WP_341628021.1">
    <property type="nucleotide sequence ID" value="NZ_JBAKBA010000020.1"/>
</dbReference>
<keyword evidence="10 11" id="KW-0998">Cell outer membrane</keyword>
<protein>
    <submittedName>
        <fullName evidence="16">TonB-dependent receptor</fullName>
    </submittedName>
</protein>
<organism evidence="16 17">
    <name type="scientific">Psychromonas arctica</name>
    <dbReference type="NCBI Taxonomy" id="168275"/>
    <lineage>
        <taxon>Bacteria</taxon>
        <taxon>Pseudomonadati</taxon>
        <taxon>Pseudomonadota</taxon>
        <taxon>Gammaproteobacteria</taxon>
        <taxon>Alteromonadales</taxon>
        <taxon>Psychromonadaceae</taxon>
        <taxon>Psychromonas</taxon>
    </lineage>
</organism>
<feature type="signal peptide" evidence="13">
    <location>
        <begin position="1"/>
        <end position="20"/>
    </location>
</feature>
<keyword evidence="6 13" id="KW-0732">Signal</keyword>
<dbReference type="SUPFAM" id="SSF56935">
    <property type="entry name" value="Porins"/>
    <property type="match status" value="1"/>
</dbReference>
<evidence type="ECO:0000259" key="14">
    <source>
        <dbReference type="Pfam" id="PF00593"/>
    </source>
</evidence>
<evidence type="ECO:0000313" key="16">
    <source>
        <dbReference type="EMBL" id="MEL0659469.1"/>
    </source>
</evidence>
<comment type="caution">
    <text evidence="16">The sequence shown here is derived from an EMBL/GenBank/DDBJ whole genome shotgun (WGS) entry which is preliminary data.</text>
</comment>